<organism evidence="1 2">
    <name type="scientific">Geobacillus proteiniphilus</name>
    <dbReference type="NCBI Taxonomy" id="860353"/>
    <lineage>
        <taxon>Bacteria</taxon>
        <taxon>Bacillati</taxon>
        <taxon>Bacillota</taxon>
        <taxon>Bacilli</taxon>
        <taxon>Bacillales</taxon>
        <taxon>Anoxybacillaceae</taxon>
        <taxon>Geobacillus</taxon>
    </lineage>
</organism>
<dbReference type="EMBL" id="MQMG01000002">
    <property type="protein sequence ID" value="OKO96831.1"/>
    <property type="molecule type" value="Genomic_DNA"/>
</dbReference>
<evidence type="ECO:0000313" key="2">
    <source>
        <dbReference type="Proteomes" id="UP000186030"/>
    </source>
</evidence>
<protein>
    <submittedName>
        <fullName evidence="1">Uncharacterized protein</fullName>
    </submittedName>
</protein>
<reference evidence="1 2" key="1">
    <citation type="submission" date="2016-11" db="EMBL/GenBank/DDBJ databases">
        <authorList>
            <person name="Kadnikov V."/>
            <person name="Nazina T."/>
        </authorList>
    </citation>
    <scope>NUCLEOTIDE SEQUENCE [LARGE SCALE GENOMIC DNA]</scope>
    <source>
        <strain evidence="1 2">1017</strain>
    </source>
</reference>
<dbReference type="AlphaFoldDB" id="A0A1Q5T9I4"/>
<comment type="caution">
    <text evidence="1">The sequence shown here is derived from an EMBL/GenBank/DDBJ whole genome shotgun (WGS) entry which is preliminary data.</text>
</comment>
<evidence type="ECO:0000313" key="1">
    <source>
        <dbReference type="EMBL" id="OKO96831.1"/>
    </source>
</evidence>
<gene>
    <name evidence="1" type="ORF">BRO54_0384</name>
</gene>
<sequence>MIVTRCSIRSSLAFFQTAYFFILPENPPTRKESRWEGRAYVLPAFSSDLRKSGVAGRLLPLKLNGFRQ</sequence>
<accession>A0A1Q5T9I4</accession>
<name>A0A1Q5T9I4_9BACL</name>
<reference evidence="2" key="2">
    <citation type="submission" date="2017-01" db="EMBL/GenBank/DDBJ databases">
        <title>Genome sequencing and annotation of Geobacillus sp. 1017, a Hydrocarbon-Oxidizing Thermophilic Bacterium Isolated from a Heavy Oil Reservoir (China).</title>
        <authorList>
            <person name="Kadnikov V.V."/>
            <person name="Mardanov A.V."/>
            <person name="Poltaraus A.B."/>
            <person name="Sokolova D.S."/>
            <person name="Semenova E.M."/>
            <person name="Ravin N.V."/>
            <person name="Tourova T.P."/>
            <person name="Nazina T.N."/>
        </authorList>
    </citation>
    <scope>NUCLEOTIDE SEQUENCE [LARGE SCALE GENOMIC DNA]</scope>
    <source>
        <strain evidence="2">1017</strain>
    </source>
</reference>
<dbReference type="Proteomes" id="UP000186030">
    <property type="component" value="Unassembled WGS sequence"/>
</dbReference>
<proteinExistence type="predicted"/>